<dbReference type="RefSeq" id="WP_161786940.1">
    <property type="nucleotide sequence ID" value="NZ_JRKJ01000008.1"/>
</dbReference>
<dbReference type="AlphaFoldDB" id="A0A0A2WM47"/>
<protein>
    <submittedName>
        <fullName evidence="3">Beta-lactamase</fullName>
    </submittedName>
</protein>
<dbReference type="SUPFAM" id="SSF56601">
    <property type="entry name" value="beta-lactamase/transpeptidase-like"/>
    <property type="match status" value="1"/>
</dbReference>
<evidence type="ECO:0000313" key="3">
    <source>
        <dbReference type="EMBL" id="KGQ19360.1"/>
    </source>
</evidence>
<name>A0A0A2WM47_9GAMM</name>
<reference evidence="3 4" key="1">
    <citation type="submission" date="2014-09" db="EMBL/GenBank/DDBJ databases">
        <title>Genome sequences of Lysobacter dokdonensis DS-58.</title>
        <authorList>
            <person name="Kim J.F."/>
            <person name="Kwak M.-J."/>
        </authorList>
    </citation>
    <scope>NUCLEOTIDE SEQUENCE [LARGE SCALE GENOMIC DNA]</scope>
    <source>
        <strain evidence="3 4">DS-58</strain>
    </source>
</reference>
<evidence type="ECO:0000256" key="1">
    <source>
        <dbReference type="SAM" id="SignalP"/>
    </source>
</evidence>
<organism evidence="3 4">
    <name type="scientific">Lysobacter dokdonensis DS-58</name>
    <dbReference type="NCBI Taxonomy" id="1300345"/>
    <lineage>
        <taxon>Bacteria</taxon>
        <taxon>Pseudomonadati</taxon>
        <taxon>Pseudomonadota</taxon>
        <taxon>Gammaproteobacteria</taxon>
        <taxon>Lysobacterales</taxon>
        <taxon>Lysobacteraceae</taxon>
        <taxon>Noviluteimonas</taxon>
    </lineage>
</organism>
<dbReference type="Pfam" id="PF00144">
    <property type="entry name" value="Beta-lactamase"/>
    <property type="match status" value="1"/>
</dbReference>
<feature type="signal peptide" evidence="1">
    <location>
        <begin position="1"/>
        <end position="19"/>
    </location>
</feature>
<dbReference type="InterPro" id="IPR023650">
    <property type="entry name" value="Beta-lactam_class-A_AS"/>
</dbReference>
<dbReference type="InterPro" id="IPR012338">
    <property type="entry name" value="Beta-lactam/transpept-like"/>
</dbReference>
<accession>A0A0A2WM47</accession>
<dbReference type="PANTHER" id="PTHR46825">
    <property type="entry name" value="D-ALANYL-D-ALANINE-CARBOXYPEPTIDASE/ENDOPEPTIDASE AMPH"/>
    <property type="match status" value="1"/>
</dbReference>
<dbReference type="Gene3D" id="3.40.710.10">
    <property type="entry name" value="DD-peptidase/beta-lactamase superfamily"/>
    <property type="match status" value="1"/>
</dbReference>
<feature type="chain" id="PRO_5001996706" evidence="1">
    <location>
        <begin position="20"/>
        <end position="460"/>
    </location>
</feature>
<dbReference type="PROSITE" id="PS00146">
    <property type="entry name" value="BETA_LACTAMASE_A"/>
    <property type="match status" value="1"/>
</dbReference>
<dbReference type="PATRIC" id="fig|1300345.3.peg.1553"/>
<dbReference type="STRING" id="1300345.LF41_3010"/>
<comment type="caution">
    <text evidence="3">The sequence shown here is derived from an EMBL/GenBank/DDBJ whole genome shotgun (WGS) entry which is preliminary data.</text>
</comment>
<dbReference type="InterPro" id="IPR001466">
    <property type="entry name" value="Beta-lactam-related"/>
</dbReference>
<evidence type="ECO:0000259" key="2">
    <source>
        <dbReference type="Pfam" id="PF00144"/>
    </source>
</evidence>
<evidence type="ECO:0000313" key="4">
    <source>
        <dbReference type="Proteomes" id="UP000030518"/>
    </source>
</evidence>
<proteinExistence type="predicted"/>
<keyword evidence="1" id="KW-0732">Signal</keyword>
<dbReference type="eggNOG" id="COG1680">
    <property type="taxonomic scope" value="Bacteria"/>
</dbReference>
<dbReference type="EMBL" id="JRKJ01000008">
    <property type="protein sequence ID" value="KGQ19360.1"/>
    <property type="molecule type" value="Genomic_DNA"/>
</dbReference>
<keyword evidence="4" id="KW-1185">Reference proteome</keyword>
<gene>
    <name evidence="3" type="ORF">LF41_3010</name>
</gene>
<dbReference type="OrthoDB" id="9799367at2"/>
<dbReference type="Proteomes" id="UP000030518">
    <property type="component" value="Unassembled WGS sequence"/>
</dbReference>
<dbReference type="InterPro" id="IPR050491">
    <property type="entry name" value="AmpC-like"/>
</dbReference>
<dbReference type="PROSITE" id="PS51257">
    <property type="entry name" value="PROKAR_LIPOPROTEIN"/>
    <property type="match status" value="1"/>
</dbReference>
<feature type="domain" description="Beta-lactamase-related" evidence="2">
    <location>
        <begin position="34"/>
        <end position="352"/>
    </location>
</feature>
<sequence length="460" mass="48804">MKKTLLCLSVMTSACAATAAEPAQDATANYAKAALERNYAAGAPGAALLVARGDTVLFRGARGEADVAKSIPLQPDSVFRIGSVTKQFAAAGVLTLVEAGKVRLDDPLSKYVPDYPNGAQITVQELLNHTAGVKSYTELPGYMEGRVREDRTTAQMIDVFDDLPPDFAPGTQWKYSNSGYVLVGAIIEAASGMPWPVYLGQALFEPLGMQDTGHANDPRFTSRLVHGYTYEDGKVADAHAISMTQPHAAGSLVSTLDDLLKWNRALHEGRILRDATYRRMITPEGGARQRGYGYGLYTDDWRGHPVLRHGGGIFGFVSSFAYVPGDDITVIVLENDDAPDAPESADDLARKIAAVALGDPYPEAGVAARTATVPRGLLERLVGAYAQGGMTLKINLVGDVLQAQLGDQPAIPLTPTSPTEFDVADSGATLEFTAGQGAAASVTMRQRGRALVLPRVVGGD</sequence>
<dbReference type="PANTHER" id="PTHR46825:SF9">
    <property type="entry name" value="BETA-LACTAMASE-RELATED DOMAIN-CONTAINING PROTEIN"/>
    <property type="match status" value="1"/>
</dbReference>